<dbReference type="PANTHER" id="PTHR23235:SF120">
    <property type="entry name" value="KRUPPEL-LIKE FACTOR 15"/>
    <property type="match status" value="1"/>
</dbReference>
<accession>A0A367IMF5</accession>
<dbReference type="GO" id="GO:0000981">
    <property type="term" value="F:DNA-binding transcription factor activity, RNA polymerase II-specific"/>
    <property type="evidence" value="ECO:0007669"/>
    <property type="project" value="TreeGrafter"/>
</dbReference>
<dbReference type="FunFam" id="3.30.160.60:FF:000032">
    <property type="entry name" value="Krueppel-like factor 4"/>
    <property type="match status" value="1"/>
</dbReference>
<evidence type="ECO:0000256" key="1">
    <source>
        <dbReference type="ARBA" id="ARBA00022723"/>
    </source>
</evidence>
<evidence type="ECO:0000313" key="10">
    <source>
        <dbReference type="Proteomes" id="UP000253551"/>
    </source>
</evidence>
<dbReference type="PANTHER" id="PTHR23235">
    <property type="entry name" value="KRUEPPEL-LIKE TRANSCRIPTION FACTOR"/>
    <property type="match status" value="1"/>
</dbReference>
<dbReference type="OrthoDB" id="4748970at2759"/>
<name>A0A367IMF5_RHIST</name>
<evidence type="ECO:0000256" key="7">
    <source>
        <dbReference type="PROSITE-ProRule" id="PRU00042"/>
    </source>
</evidence>
<feature type="non-terminal residue" evidence="9">
    <location>
        <position position="287"/>
    </location>
</feature>
<keyword evidence="5" id="KW-0805">Transcription regulation</keyword>
<dbReference type="GO" id="GO:0000978">
    <property type="term" value="F:RNA polymerase II cis-regulatory region sequence-specific DNA binding"/>
    <property type="evidence" value="ECO:0007669"/>
    <property type="project" value="TreeGrafter"/>
</dbReference>
<dbReference type="AlphaFoldDB" id="A0A367IMF5"/>
<dbReference type="Gene3D" id="3.30.160.60">
    <property type="entry name" value="Classic Zinc Finger"/>
    <property type="match status" value="3"/>
</dbReference>
<dbReference type="InterPro" id="IPR036236">
    <property type="entry name" value="Znf_C2H2_sf"/>
</dbReference>
<proteinExistence type="predicted"/>
<evidence type="ECO:0000256" key="6">
    <source>
        <dbReference type="ARBA" id="ARBA00023163"/>
    </source>
</evidence>
<evidence type="ECO:0000313" key="9">
    <source>
        <dbReference type="EMBL" id="RCH78681.1"/>
    </source>
</evidence>
<dbReference type="GO" id="GO:0008270">
    <property type="term" value="F:zinc ion binding"/>
    <property type="evidence" value="ECO:0007669"/>
    <property type="project" value="UniProtKB-KW"/>
</dbReference>
<protein>
    <recommendedName>
        <fullName evidence="8">C2H2-type domain-containing protein</fullName>
    </recommendedName>
</protein>
<keyword evidence="1" id="KW-0479">Metal-binding</keyword>
<dbReference type="EMBL" id="PJQM01007067">
    <property type="protein sequence ID" value="RCH78681.1"/>
    <property type="molecule type" value="Genomic_DNA"/>
</dbReference>
<comment type="caution">
    <text evidence="9">The sequence shown here is derived from an EMBL/GenBank/DDBJ whole genome shotgun (WGS) entry which is preliminary data.</text>
</comment>
<keyword evidence="4" id="KW-0862">Zinc</keyword>
<feature type="domain" description="C2H2-type" evidence="8">
    <location>
        <begin position="246"/>
        <end position="269"/>
    </location>
</feature>
<keyword evidence="6" id="KW-0804">Transcription</keyword>
<feature type="domain" description="C2H2-type" evidence="8">
    <location>
        <begin position="186"/>
        <end position="215"/>
    </location>
</feature>
<dbReference type="InterPro" id="IPR013087">
    <property type="entry name" value="Znf_C2H2_type"/>
</dbReference>
<feature type="domain" description="C2H2-type" evidence="8">
    <location>
        <begin position="216"/>
        <end position="245"/>
    </location>
</feature>
<dbReference type="PROSITE" id="PS50157">
    <property type="entry name" value="ZINC_FINGER_C2H2_2"/>
    <property type="match status" value="3"/>
</dbReference>
<organism evidence="9 10">
    <name type="scientific">Rhizopus stolonifer</name>
    <name type="common">Rhizopus nigricans</name>
    <dbReference type="NCBI Taxonomy" id="4846"/>
    <lineage>
        <taxon>Eukaryota</taxon>
        <taxon>Fungi</taxon>
        <taxon>Fungi incertae sedis</taxon>
        <taxon>Mucoromycota</taxon>
        <taxon>Mucoromycotina</taxon>
        <taxon>Mucoromycetes</taxon>
        <taxon>Mucorales</taxon>
        <taxon>Mucorineae</taxon>
        <taxon>Rhizopodaceae</taxon>
        <taxon>Rhizopus</taxon>
    </lineage>
</organism>
<dbReference type="PROSITE" id="PS00028">
    <property type="entry name" value="ZINC_FINGER_C2H2_1"/>
    <property type="match status" value="2"/>
</dbReference>
<dbReference type="SUPFAM" id="SSF57667">
    <property type="entry name" value="beta-beta-alpha zinc fingers"/>
    <property type="match status" value="2"/>
</dbReference>
<dbReference type="STRING" id="4846.A0A367IMF5"/>
<keyword evidence="10" id="KW-1185">Reference proteome</keyword>
<evidence type="ECO:0000256" key="5">
    <source>
        <dbReference type="ARBA" id="ARBA00023015"/>
    </source>
</evidence>
<dbReference type="Pfam" id="PF00096">
    <property type="entry name" value="zf-C2H2"/>
    <property type="match status" value="2"/>
</dbReference>
<reference evidence="9 10" key="1">
    <citation type="journal article" date="2018" name="G3 (Bethesda)">
        <title>Phylogenetic and Phylogenomic Definition of Rhizopus Species.</title>
        <authorList>
            <person name="Gryganskyi A.P."/>
            <person name="Golan J."/>
            <person name="Dolatabadi S."/>
            <person name="Mondo S."/>
            <person name="Robb S."/>
            <person name="Idnurm A."/>
            <person name="Muszewska A."/>
            <person name="Steczkiewicz K."/>
            <person name="Masonjones S."/>
            <person name="Liao H.L."/>
            <person name="Gajdeczka M.T."/>
            <person name="Anike F."/>
            <person name="Vuek A."/>
            <person name="Anishchenko I.M."/>
            <person name="Voigt K."/>
            <person name="de Hoog G.S."/>
            <person name="Smith M.E."/>
            <person name="Heitman J."/>
            <person name="Vilgalys R."/>
            <person name="Stajich J.E."/>
        </authorList>
    </citation>
    <scope>NUCLEOTIDE SEQUENCE [LARGE SCALE GENOMIC DNA]</scope>
    <source>
        <strain evidence="9 10">LSU 92-RS-03</strain>
    </source>
</reference>
<evidence type="ECO:0000256" key="2">
    <source>
        <dbReference type="ARBA" id="ARBA00022737"/>
    </source>
</evidence>
<gene>
    <name evidence="9" type="ORF">CU098_004049</name>
</gene>
<dbReference type="Proteomes" id="UP000253551">
    <property type="component" value="Unassembled WGS sequence"/>
</dbReference>
<dbReference type="SMART" id="SM00355">
    <property type="entry name" value="ZnF_C2H2"/>
    <property type="match status" value="3"/>
</dbReference>
<evidence type="ECO:0000256" key="4">
    <source>
        <dbReference type="ARBA" id="ARBA00022833"/>
    </source>
</evidence>
<keyword evidence="2" id="KW-0677">Repeat</keyword>
<evidence type="ECO:0000259" key="8">
    <source>
        <dbReference type="PROSITE" id="PS50157"/>
    </source>
</evidence>
<sequence>MNNVFQYNNTLSFYNDFQQTSTAFYNDYSELSQKSIADSTISNISSALQYNIDYSSLGYCLEEQSPSSSEYLEILCNNNDTFSCASTAKTPDVETQSLFNQAYFPLDPLLFAPYYQTGPKTIPAQNDASLDYTHMEIPLNNMYPYDQIENTDKETSSLITPTPFVTEPTKTCSAHKKKKTMTIESFRCTYPQCGKVFGRPYNLKSHMRIHSQDRPYECAYKPCVWKFTRPHDLKRHELQHTGLKPHTCRYCSRKFARSDALKRHWKVDSKCSLAFNNDPSDLKSPGR</sequence>
<evidence type="ECO:0000256" key="3">
    <source>
        <dbReference type="ARBA" id="ARBA00022771"/>
    </source>
</evidence>
<keyword evidence="3 7" id="KW-0863">Zinc-finger</keyword>